<evidence type="ECO:0000313" key="2">
    <source>
        <dbReference type="Proteomes" id="UP001341840"/>
    </source>
</evidence>
<sequence length="329" mass="36507">MCLSRKEPFSSIFKRIRKLGLDARKRARNIYYRVQYPEVRTTELYVEIEDVEASSGGSNPPPPLVHVWPTHAPDDEDVCDFGDNRSFGELAVAMAGTPQPPSPQICHAGSGVGPVDGDSGTGVHGLHGFKLTVEFQIGQITAFAVGLSIGLWSQIMRTTEISSDHRQLDYHVIYDFIFLMVQADVVVTIKVLRHMMRPPRPVQNPLISKQEFVLDSFEPTMGVSCKFRKAAPSSYKSKLGLQRGLDLVWKLEIPILALILILSDGQKKYSLDFAPERSHGGTVRSRGYLENARGDRATARCLVSHFLASSCEPFASNAFLSLPYAFLNP</sequence>
<dbReference type="EMBL" id="JASCZI010211954">
    <property type="protein sequence ID" value="MED6197706.1"/>
    <property type="molecule type" value="Genomic_DNA"/>
</dbReference>
<gene>
    <name evidence="1" type="ORF">PIB30_059148</name>
</gene>
<dbReference type="Proteomes" id="UP001341840">
    <property type="component" value="Unassembled WGS sequence"/>
</dbReference>
<evidence type="ECO:0000313" key="1">
    <source>
        <dbReference type="EMBL" id="MED6197706.1"/>
    </source>
</evidence>
<comment type="caution">
    <text evidence="1">The sequence shown here is derived from an EMBL/GenBank/DDBJ whole genome shotgun (WGS) entry which is preliminary data.</text>
</comment>
<protein>
    <submittedName>
        <fullName evidence="1">Uncharacterized protein</fullName>
    </submittedName>
</protein>
<name>A0ABU6XIS5_9FABA</name>
<proteinExistence type="predicted"/>
<organism evidence="1 2">
    <name type="scientific">Stylosanthes scabra</name>
    <dbReference type="NCBI Taxonomy" id="79078"/>
    <lineage>
        <taxon>Eukaryota</taxon>
        <taxon>Viridiplantae</taxon>
        <taxon>Streptophyta</taxon>
        <taxon>Embryophyta</taxon>
        <taxon>Tracheophyta</taxon>
        <taxon>Spermatophyta</taxon>
        <taxon>Magnoliopsida</taxon>
        <taxon>eudicotyledons</taxon>
        <taxon>Gunneridae</taxon>
        <taxon>Pentapetalae</taxon>
        <taxon>rosids</taxon>
        <taxon>fabids</taxon>
        <taxon>Fabales</taxon>
        <taxon>Fabaceae</taxon>
        <taxon>Papilionoideae</taxon>
        <taxon>50 kb inversion clade</taxon>
        <taxon>dalbergioids sensu lato</taxon>
        <taxon>Dalbergieae</taxon>
        <taxon>Pterocarpus clade</taxon>
        <taxon>Stylosanthes</taxon>
    </lineage>
</organism>
<reference evidence="1 2" key="1">
    <citation type="journal article" date="2023" name="Plants (Basel)">
        <title>Bridging the Gap: Combining Genomics and Transcriptomics Approaches to Understand Stylosanthes scabra, an Orphan Legume from the Brazilian Caatinga.</title>
        <authorList>
            <person name="Ferreira-Neto J.R.C."/>
            <person name="da Silva M.D."/>
            <person name="Binneck E."/>
            <person name="de Melo N.F."/>
            <person name="da Silva R.H."/>
            <person name="de Melo A.L.T.M."/>
            <person name="Pandolfi V."/>
            <person name="Bustamante F.O."/>
            <person name="Brasileiro-Vidal A.C."/>
            <person name="Benko-Iseppon A.M."/>
        </authorList>
    </citation>
    <scope>NUCLEOTIDE SEQUENCE [LARGE SCALE GENOMIC DNA]</scope>
    <source>
        <tissue evidence="1">Leaves</tissue>
    </source>
</reference>
<keyword evidence="2" id="KW-1185">Reference proteome</keyword>
<accession>A0ABU6XIS5</accession>